<accession>A0A4Y2JCL9</accession>
<dbReference type="InterPro" id="IPR043502">
    <property type="entry name" value="DNA/RNA_pol_sf"/>
</dbReference>
<dbReference type="SUPFAM" id="SSF56672">
    <property type="entry name" value="DNA/RNA polymerases"/>
    <property type="match status" value="1"/>
</dbReference>
<reference evidence="2 3" key="1">
    <citation type="journal article" date="2019" name="Sci. Rep.">
        <title>Orb-weaving spider Araneus ventricosus genome elucidates the spidroin gene catalogue.</title>
        <authorList>
            <person name="Kono N."/>
            <person name="Nakamura H."/>
            <person name="Ohtoshi R."/>
            <person name="Moran D.A.P."/>
            <person name="Shinohara A."/>
            <person name="Yoshida Y."/>
            <person name="Fujiwara M."/>
            <person name="Mori M."/>
            <person name="Tomita M."/>
            <person name="Arakawa K."/>
        </authorList>
    </citation>
    <scope>NUCLEOTIDE SEQUENCE [LARGE SCALE GENOMIC DNA]</scope>
</reference>
<dbReference type="CDD" id="cd01647">
    <property type="entry name" value="RT_LTR"/>
    <property type="match status" value="1"/>
</dbReference>
<dbReference type="PANTHER" id="PTHR24559">
    <property type="entry name" value="TRANSPOSON TY3-I GAG-POL POLYPROTEIN"/>
    <property type="match status" value="1"/>
</dbReference>
<dbReference type="Gene3D" id="3.10.10.10">
    <property type="entry name" value="HIV Type 1 Reverse Transcriptase, subunit A, domain 1"/>
    <property type="match status" value="1"/>
</dbReference>
<dbReference type="Gene3D" id="3.30.70.270">
    <property type="match status" value="1"/>
</dbReference>
<dbReference type="Pfam" id="PF00078">
    <property type="entry name" value="RVT_1"/>
    <property type="match status" value="1"/>
</dbReference>
<dbReference type="InterPro" id="IPR043128">
    <property type="entry name" value="Rev_trsase/Diguanyl_cyclase"/>
</dbReference>
<sequence>MGDLLERVLTAARQPDRYPISHLHDFTHNSHVCIVFLTLDLERAYHYQMPVEPSDIEKTTICRPSRLYEITRITFGLHNADQIFQRFLHSVFRGLDFSFSFLDDILIESKDEAQHISHLRQVSQHLQDAGLEMNVNSLKPNKIS</sequence>
<name>A0A4Y2JCL9_ARAVE</name>
<dbReference type="InterPro" id="IPR000477">
    <property type="entry name" value="RT_dom"/>
</dbReference>
<dbReference type="Proteomes" id="UP000499080">
    <property type="component" value="Unassembled WGS sequence"/>
</dbReference>
<dbReference type="InterPro" id="IPR053134">
    <property type="entry name" value="RNA-dir_DNA_polymerase"/>
</dbReference>
<dbReference type="GO" id="GO:0071897">
    <property type="term" value="P:DNA biosynthetic process"/>
    <property type="evidence" value="ECO:0007669"/>
    <property type="project" value="UniProtKB-ARBA"/>
</dbReference>
<dbReference type="AlphaFoldDB" id="A0A4Y2JCL9"/>
<feature type="domain" description="Reverse transcriptase" evidence="1">
    <location>
        <begin position="14"/>
        <end position="135"/>
    </location>
</feature>
<dbReference type="OrthoDB" id="417598at2759"/>
<keyword evidence="3" id="KW-1185">Reference proteome</keyword>
<evidence type="ECO:0000313" key="3">
    <source>
        <dbReference type="Proteomes" id="UP000499080"/>
    </source>
</evidence>
<dbReference type="PANTHER" id="PTHR24559:SF444">
    <property type="entry name" value="REVERSE TRANSCRIPTASE DOMAIN-CONTAINING PROTEIN"/>
    <property type="match status" value="1"/>
</dbReference>
<proteinExistence type="predicted"/>
<dbReference type="EMBL" id="BGPR01003431">
    <property type="protein sequence ID" value="GBM88043.1"/>
    <property type="molecule type" value="Genomic_DNA"/>
</dbReference>
<organism evidence="2 3">
    <name type="scientific">Araneus ventricosus</name>
    <name type="common">Orbweaver spider</name>
    <name type="synonym">Epeira ventricosa</name>
    <dbReference type="NCBI Taxonomy" id="182803"/>
    <lineage>
        <taxon>Eukaryota</taxon>
        <taxon>Metazoa</taxon>
        <taxon>Ecdysozoa</taxon>
        <taxon>Arthropoda</taxon>
        <taxon>Chelicerata</taxon>
        <taxon>Arachnida</taxon>
        <taxon>Araneae</taxon>
        <taxon>Araneomorphae</taxon>
        <taxon>Entelegynae</taxon>
        <taxon>Araneoidea</taxon>
        <taxon>Araneidae</taxon>
        <taxon>Araneus</taxon>
    </lineage>
</organism>
<protein>
    <recommendedName>
        <fullName evidence="1">Reverse transcriptase domain-containing protein</fullName>
    </recommendedName>
</protein>
<comment type="caution">
    <text evidence="2">The sequence shown here is derived from an EMBL/GenBank/DDBJ whole genome shotgun (WGS) entry which is preliminary data.</text>
</comment>
<evidence type="ECO:0000313" key="2">
    <source>
        <dbReference type="EMBL" id="GBM88043.1"/>
    </source>
</evidence>
<evidence type="ECO:0000259" key="1">
    <source>
        <dbReference type="Pfam" id="PF00078"/>
    </source>
</evidence>
<gene>
    <name evidence="2" type="ORF">AVEN_215112_1</name>
</gene>